<name>A0A174BWJ0_9FIRM</name>
<gene>
    <name evidence="3" type="ORF">ERS852407_01761</name>
</gene>
<dbReference type="EMBL" id="CYZE01000003">
    <property type="protein sequence ID" value="CUO05531.1"/>
    <property type="molecule type" value="Genomic_DNA"/>
</dbReference>
<dbReference type="Pfam" id="PF04203">
    <property type="entry name" value="Sortase"/>
    <property type="match status" value="1"/>
</dbReference>
<proteinExistence type="predicted"/>
<protein>
    <submittedName>
        <fullName evidence="3">Sortase, SrtB family</fullName>
    </submittedName>
</protein>
<organism evidence="3 4">
    <name type="scientific">Hungatella hathewayi</name>
    <dbReference type="NCBI Taxonomy" id="154046"/>
    <lineage>
        <taxon>Bacteria</taxon>
        <taxon>Bacillati</taxon>
        <taxon>Bacillota</taxon>
        <taxon>Clostridia</taxon>
        <taxon>Lachnospirales</taxon>
        <taxon>Lachnospiraceae</taxon>
        <taxon>Hungatella</taxon>
    </lineage>
</organism>
<dbReference type="Gene3D" id="2.40.260.10">
    <property type="entry name" value="Sortase"/>
    <property type="match status" value="1"/>
</dbReference>
<dbReference type="Proteomes" id="UP000095651">
    <property type="component" value="Unassembled WGS sequence"/>
</dbReference>
<keyword evidence="1" id="KW-0378">Hydrolase</keyword>
<dbReference type="RefSeq" id="WP_055654255.1">
    <property type="nucleotide sequence ID" value="NZ_CABIXC010000003.1"/>
</dbReference>
<reference evidence="3 4" key="1">
    <citation type="submission" date="2015-09" db="EMBL/GenBank/DDBJ databases">
        <authorList>
            <consortium name="Pathogen Informatics"/>
        </authorList>
    </citation>
    <scope>NUCLEOTIDE SEQUENCE [LARGE SCALE GENOMIC DNA]</scope>
    <source>
        <strain evidence="3 4">2789STDY5608850</strain>
    </source>
</reference>
<feature type="active site" description="Acyl-thioester intermediate" evidence="2">
    <location>
        <position position="245"/>
    </location>
</feature>
<evidence type="ECO:0000313" key="3">
    <source>
        <dbReference type="EMBL" id="CUO05531.1"/>
    </source>
</evidence>
<dbReference type="InterPro" id="IPR009835">
    <property type="entry name" value="SrtB"/>
</dbReference>
<dbReference type="InterPro" id="IPR023365">
    <property type="entry name" value="Sortase_dom-sf"/>
</dbReference>
<dbReference type="InterPro" id="IPR005754">
    <property type="entry name" value="Sortase"/>
</dbReference>
<sequence length="262" mass="30462">MMKGIVMTTLFILTIFLTVLLAHNWQGLDSEQQAFVELAAYIEDKKKNVLDEGADSENVKTVDNKGKIEDKEAKILPEYHELALKNPDFAGWIVIDDTAINYPIMQTPKELEYYLHRDFKGKASYAGTPFVGRGNLQEKRDLFLYGHNMRNGTMFADLLKYQKKPFWEAHQVIQVDNLYEHREYRVFSVFYAEETEWSEEGGLFADAGLGSMKREELIEVLIERGMHENRIFPDHRAPLLFLITCGYWKKDSRLVVVAIREK</sequence>
<evidence type="ECO:0000256" key="2">
    <source>
        <dbReference type="PIRSR" id="PIRSR605754-1"/>
    </source>
</evidence>
<accession>A0A174BWJ0</accession>
<dbReference type="AlphaFoldDB" id="A0A174BWJ0"/>
<evidence type="ECO:0000256" key="1">
    <source>
        <dbReference type="ARBA" id="ARBA00022801"/>
    </source>
</evidence>
<dbReference type="GO" id="GO:0016787">
    <property type="term" value="F:hydrolase activity"/>
    <property type="evidence" value="ECO:0007669"/>
    <property type="project" value="UniProtKB-KW"/>
</dbReference>
<feature type="active site" description="Proton donor/acceptor" evidence="2">
    <location>
        <position position="147"/>
    </location>
</feature>
<dbReference type="SUPFAM" id="SSF63817">
    <property type="entry name" value="Sortase"/>
    <property type="match status" value="1"/>
</dbReference>
<evidence type="ECO:0000313" key="4">
    <source>
        <dbReference type="Proteomes" id="UP000095651"/>
    </source>
</evidence>
<dbReference type="CDD" id="cd05826">
    <property type="entry name" value="Sortase_B"/>
    <property type="match status" value="1"/>
</dbReference>